<dbReference type="AlphaFoldDB" id="A0A0B0NT89"/>
<dbReference type="Proteomes" id="UP000032142">
    <property type="component" value="Unassembled WGS sequence"/>
</dbReference>
<keyword evidence="2" id="KW-1185">Reference proteome</keyword>
<accession>A0A0B0NT89</accession>
<evidence type="ECO:0000313" key="2">
    <source>
        <dbReference type="Proteomes" id="UP000032142"/>
    </source>
</evidence>
<evidence type="ECO:0000313" key="1">
    <source>
        <dbReference type="EMBL" id="KHG15842.1"/>
    </source>
</evidence>
<sequence length="56" mass="6616">MIEQGKLKFGLKSVKYQVVDKMVKMVIFVYEYWQVSLGLEIVGGKITLSNYHFWEN</sequence>
<reference evidence="2" key="1">
    <citation type="submission" date="2014-09" db="EMBL/GenBank/DDBJ databases">
        <authorList>
            <person name="Mudge J."/>
            <person name="Ramaraj T."/>
            <person name="Lindquist I.E."/>
            <person name="Bharti A.K."/>
            <person name="Sundararajan A."/>
            <person name="Cameron C.T."/>
            <person name="Woodward J.E."/>
            <person name="May G.D."/>
            <person name="Brubaker C."/>
            <person name="Broadhvest J."/>
            <person name="Wilkins T.A."/>
        </authorList>
    </citation>
    <scope>NUCLEOTIDE SEQUENCE</scope>
    <source>
        <strain evidence="2">cv. AKA8401</strain>
    </source>
</reference>
<name>A0A0B0NT89_GOSAR</name>
<gene>
    <name evidence="1" type="ORF">F383_23709</name>
</gene>
<protein>
    <submittedName>
        <fullName evidence="1">Uncharacterized protein</fullName>
    </submittedName>
</protein>
<organism evidence="1 2">
    <name type="scientific">Gossypium arboreum</name>
    <name type="common">Tree cotton</name>
    <name type="synonym">Gossypium nanking</name>
    <dbReference type="NCBI Taxonomy" id="29729"/>
    <lineage>
        <taxon>Eukaryota</taxon>
        <taxon>Viridiplantae</taxon>
        <taxon>Streptophyta</taxon>
        <taxon>Embryophyta</taxon>
        <taxon>Tracheophyta</taxon>
        <taxon>Spermatophyta</taxon>
        <taxon>Magnoliopsida</taxon>
        <taxon>eudicotyledons</taxon>
        <taxon>Gunneridae</taxon>
        <taxon>Pentapetalae</taxon>
        <taxon>rosids</taxon>
        <taxon>malvids</taxon>
        <taxon>Malvales</taxon>
        <taxon>Malvaceae</taxon>
        <taxon>Malvoideae</taxon>
        <taxon>Gossypium</taxon>
    </lineage>
</organism>
<proteinExistence type="predicted"/>
<dbReference type="EMBL" id="KN404712">
    <property type="protein sequence ID" value="KHG15842.1"/>
    <property type="molecule type" value="Genomic_DNA"/>
</dbReference>